<gene>
    <name evidence="4" type="ORF">EOT04_00555</name>
</gene>
<evidence type="ECO:0000256" key="1">
    <source>
        <dbReference type="SAM" id="MobiDB-lite"/>
    </source>
</evidence>
<keyword evidence="5" id="KW-1185">Reference proteome</keyword>
<organism evidence="4 5">
    <name type="scientific">Candidatus Chaera renei</name>
    <dbReference type="NCBI Taxonomy" id="2506947"/>
    <lineage>
        <taxon>Bacteria</taxon>
        <taxon>Candidatus Saccharimonadota</taxon>
        <taxon>Candidatus Saccharimonadia</taxon>
        <taxon>Candidatus Saccharimonadales</taxon>
        <taxon>Candidatus Saccharimonadaceae</taxon>
        <taxon>Candidatus Chaera</taxon>
    </lineage>
</organism>
<dbReference type="AlphaFoldDB" id="A0A4Q0AJS2"/>
<feature type="domain" description="LTD" evidence="3">
    <location>
        <begin position="253"/>
        <end position="362"/>
    </location>
</feature>
<dbReference type="Pfam" id="PF00932">
    <property type="entry name" value="LTD"/>
    <property type="match status" value="2"/>
</dbReference>
<feature type="signal peptide" evidence="2">
    <location>
        <begin position="1"/>
        <end position="33"/>
    </location>
</feature>
<proteinExistence type="predicted"/>
<dbReference type="Proteomes" id="UP000289269">
    <property type="component" value="Unassembled WGS sequence"/>
</dbReference>
<evidence type="ECO:0000313" key="4">
    <source>
        <dbReference type="EMBL" id="RWZ79738.1"/>
    </source>
</evidence>
<dbReference type="Gene3D" id="2.60.40.1260">
    <property type="entry name" value="Lamin Tail domain"/>
    <property type="match status" value="2"/>
</dbReference>
<dbReference type="PROSITE" id="PS51841">
    <property type="entry name" value="LTD"/>
    <property type="match status" value="2"/>
</dbReference>
<feature type="chain" id="PRO_5020697286" evidence="2">
    <location>
        <begin position="34"/>
        <end position="493"/>
    </location>
</feature>
<feature type="region of interest" description="Disordered" evidence="1">
    <location>
        <begin position="227"/>
        <end position="258"/>
    </location>
</feature>
<evidence type="ECO:0000259" key="3">
    <source>
        <dbReference type="PROSITE" id="PS51841"/>
    </source>
</evidence>
<feature type="domain" description="LTD" evidence="3">
    <location>
        <begin position="37"/>
        <end position="166"/>
    </location>
</feature>
<feature type="region of interest" description="Disordered" evidence="1">
    <location>
        <begin position="410"/>
        <end position="446"/>
    </location>
</feature>
<feature type="compositionally biased region" description="Basic residues" evidence="1">
    <location>
        <begin position="410"/>
        <end position="421"/>
    </location>
</feature>
<feature type="compositionally biased region" description="Basic and acidic residues" evidence="1">
    <location>
        <begin position="163"/>
        <end position="175"/>
    </location>
</feature>
<feature type="compositionally biased region" description="Acidic residues" evidence="1">
    <location>
        <begin position="241"/>
        <end position="251"/>
    </location>
</feature>
<dbReference type="SUPFAM" id="SSF74853">
    <property type="entry name" value="Lamin A/C globular tail domain"/>
    <property type="match status" value="2"/>
</dbReference>
<evidence type="ECO:0000313" key="5">
    <source>
        <dbReference type="Proteomes" id="UP000289269"/>
    </source>
</evidence>
<name>A0A4Q0AJS2_9BACT</name>
<protein>
    <submittedName>
        <fullName evidence="4">Lamin tail domain-containing protein</fullName>
    </submittedName>
</protein>
<accession>A0A4Q0AJS2</accession>
<comment type="caution">
    <text evidence="4">The sequence shown here is derived from an EMBL/GenBank/DDBJ whole genome shotgun (WGS) entry which is preliminary data.</text>
</comment>
<dbReference type="InterPro" id="IPR036415">
    <property type="entry name" value="Lamin_tail_dom_sf"/>
</dbReference>
<dbReference type="InterPro" id="IPR001322">
    <property type="entry name" value="Lamin_tail_dom"/>
</dbReference>
<evidence type="ECO:0000256" key="2">
    <source>
        <dbReference type="SAM" id="SignalP"/>
    </source>
</evidence>
<keyword evidence="2" id="KW-0732">Signal</keyword>
<feature type="region of interest" description="Disordered" evidence="1">
    <location>
        <begin position="156"/>
        <end position="194"/>
    </location>
</feature>
<sequence length="493" mass="51773">MIAPAWTATVIQMWAIFALAAAWAAFWPAEAFAANDSGTKAEPVPISRSLIIVEASPGFNSAAAKAEFVELTNVSDGPVSLTGWQLRKLPSTSAKGSLYLNLATAIDEAEAVIEPGQRLVLATESVSPADPRAFLYKSSISLGADKGTLRLVDPQGETADELSWDKPLESFKPCREAPPASGPDAAPHSSAKSFKRQLNADGQWVDSGRAEADFCLSQVPTSSLLPAVSDLPLPAEPPALPDEDPPGDGEPLEPGRGGNVVYAPLLLNELLPDPTAPQTDEDHEYVELFNPTADTVDIAGYSIVTGSNWRYKYQFAEGAKILPGGYAAVTSAVSGLRLVNDGSGVRLLDPAGKVIDETNYPAAKSGQSWSRGPGDWTWSLLPTPGLPNIIQVPAEPAPPAPVAVTAAKKTVKRAPAKKPASRPKASSRTAVAKAAQPPAAQPASIAAQPPNQQINWTVLGAVAGLVGAYGIFEYRREIAALGRKLLDKFTAGR</sequence>
<feature type="compositionally biased region" description="Low complexity" evidence="1">
    <location>
        <begin position="422"/>
        <end position="446"/>
    </location>
</feature>
<reference evidence="4" key="1">
    <citation type="submission" date="2019-01" db="EMBL/GenBank/DDBJ databases">
        <title>Genomic signatures and co-occurrence patterns of the ultra-small Saccharimodia (Patescibacteria phylum) suggest a symbiotic lifestyle.</title>
        <authorList>
            <person name="Lemos L."/>
            <person name="Medeiros J."/>
            <person name="Andreote F."/>
            <person name="Fernandes G."/>
            <person name="Varani A."/>
            <person name="Oliveira G."/>
            <person name="Pylro V."/>
        </authorList>
    </citation>
    <scope>NUCLEOTIDE SEQUENCE [LARGE SCALE GENOMIC DNA]</scope>
    <source>
        <strain evidence="4">AMD01</strain>
    </source>
</reference>
<dbReference type="EMBL" id="SCKW01000003">
    <property type="protein sequence ID" value="RWZ79738.1"/>
    <property type="molecule type" value="Genomic_DNA"/>
</dbReference>